<evidence type="ECO:0000256" key="1">
    <source>
        <dbReference type="SAM" id="Coils"/>
    </source>
</evidence>
<reference evidence="2 3" key="1">
    <citation type="journal article" date="2019" name="ACS Chem. Biol.">
        <title>Identification and Mobilization of a Cryptic Antibiotic Biosynthesis Gene Locus from a Human-Pathogenic Nocardia Isolate.</title>
        <authorList>
            <person name="Herisse M."/>
            <person name="Ishida K."/>
            <person name="Porter J.L."/>
            <person name="Howden B."/>
            <person name="Hertweck C."/>
            <person name="Stinear T.P."/>
            <person name="Pidot S.J."/>
        </authorList>
    </citation>
    <scope>NUCLEOTIDE SEQUENCE [LARGE SCALE GENOMIC DNA]</scope>
    <source>
        <strain evidence="2 3">AUSMDU00012717</strain>
    </source>
</reference>
<dbReference type="Proteomes" id="UP000503540">
    <property type="component" value="Chromosome"/>
</dbReference>
<evidence type="ECO:0000313" key="3">
    <source>
        <dbReference type="Proteomes" id="UP000503540"/>
    </source>
</evidence>
<protein>
    <submittedName>
        <fullName evidence="2">Uncharacterized protein</fullName>
    </submittedName>
</protein>
<dbReference type="RefSeq" id="WP_167476164.1">
    <property type="nucleotide sequence ID" value="NZ_CP046172.1"/>
</dbReference>
<organism evidence="2 3">
    <name type="scientific">Nocardia arthritidis</name>
    <dbReference type="NCBI Taxonomy" id="228602"/>
    <lineage>
        <taxon>Bacteria</taxon>
        <taxon>Bacillati</taxon>
        <taxon>Actinomycetota</taxon>
        <taxon>Actinomycetes</taxon>
        <taxon>Mycobacteriales</taxon>
        <taxon>Nocardiaceae</taxon>
        <taxon>Nocardia</taxon>
    </lineage>
</organism>
<keyword evidence="1" id="KW-0175">Coiled coil</keyword>
<evidence type="ECO:0000313" key="2">
    <source>
        <dbReference type="EMBL" id="QIS13653.1"/>
    </source>
</evidence>
<dbReference type="EMBL" id="CP046172">
    <property type="protein sequence ID" value="QIS13653.1"/>
    <property type="molecule type" value="Genomic_DNA"/>
</dbReference>
<accession>A0A6G9YL43</accession>
<gene>
    <name evidence="2" type="ORF">F5544_29040</name>
</gene>
<dbReference type="AlphaFoldDB" id="A0A6G9YL43"/>
<feature type="coiled-coil region" evidence="1">
    <location>
        <begin position="86"/>
        <end position="113"/>
    </location>
</feature>
<dbReference type="KEGG" id="nah:F5544_29040"/>
<name>A0A6G9YL43_9NOCA</name>
<keyword evidence="3" id="KW-1185">Reference proteome</keyword>
<sequence length="117" mass="13226">MTAQDGGRVEFTALDAEYRRLVQVSGVLGDISDAAFHVASVKGFRDASFEEERWAYGSRVAEQAGQERIAAWDRVLVARYGETRAAEIQAQAKANVEQRLEQIRRERQGARDVRRSR</sequence>
<proteinExistence type="predicted"/>